<dbReference type="Gene3D" id="3.30.479.20">
    <property type="entry name" value="Elongation factor Ts, dimerisation domain"/>
    <property type="match status" value="2"/>
</dbReference>
<dbReference type="HAMAP" id="MF_00050">
    <property type="entry name" value="EF_Ts"/>
    <property type="match status" value="1"/>
</dbReference>
<comment type="caution">
    <text evidence="10">The sequence shown here is derived from an EMBL/GenBank/DDBJ whole genome shotgun (WGS) entry which is preliminary data.</text>
</comment>
<comment type="subcellular location">
    <subcellularLocation>
        <location evidence="6 8">Cytoplasm</location>
    </subcellularLocation>
</comment>
<dbReference type="InterPro" id="IPR001816">
    <property type="entry name" value="Transl_elong_EFTs/EF1B"/>
</dbReference>
<evidence type="ECO:0000259" key="9">
    <source>
        <dbReference type="Pfam" id="PF00889"/>
    </source>
</evidence>
<feature type="domain" description="Translation elongation factor EFTs/EF1B dimerisation" evidence="9">
    <location>
        <begin position="70"/>
        <end position="288"/>
    </location>
</feature>
<keyword evidence="3 6" id="KW-0963">Cytoplasm</keyword>
<keyword evidence="11" id="KW-1185">Reference proteome</keyword>
<dbReference type="PROSITE" id="PS01126">
    <property type="entry name" value="EF_TS_1"/>
    <property type="match status" value="1"/>
</dbReference>
<dbReference type="SUPFAM" id="SSF46934">
    <property type="entry name" value="UBA-like"/>
    <property type="match status" value="1"/>
</dbReference>
<evidence type="ECO:0000256" key="6">
    <source>
        <dbReference type="HAMAP-Rule" id="MF_00050"/>
    </source>
</evidence>
<reference evidence="10 11" key="1">
    <citation type="submission" date="2020-08" db="EMBL/GenBank/DDBJ databases">
        <title>Genomic Encyclopedia of Type Strains, Phase IV (KMG-IV): sequencing the most valuable type-strain genomes for metagenomic binning, comparative biology and taxonomic classification.</title>
        <authorList>
            <person name="Goeker M."/>
        </authorList>
    </citation>
    <scope>NUCLEOTIDE SEQUENCE [LARGE SCALE GENOMIC DNA]</scope>
    <source>
        <strain evidence="10 11">DSM 23447</strain>
    </source>
</reference>
<evidence type="ECO:0000313" key="11">
    <source>
        <dbReference type="Proteomes" id="UP000547011"/>
    </source>
</evidence>
<evidence type="ECO:0000313" key="10">
    <source>
        <dbReference type="EMBL" id="MBB4050604.1"/>
    </source>
</evidence>
<gene>
    <name evidence="6" type="primary">tsf</name>
    <name evidence="10" type="ORF">GGR20_000222</name>
</gene>
<name>A0A7W6N9N1_9HYPH</name>
<protein>
    <recommendedName>
        <fullName evidence="2 6">Elongation factor Ts</fullName>
        <shortName evidence="6">EF-Ts</shortName>
    </recommendedName>
</protein>
<keyword evidence="5 6" id="KW-0648">Protein biosynthesis</keyword>
<evidence type="ECO:0000256" key="7">
    <source>
        <dbReference type="RuleBase" id="RU000642"/>
    </source>
</evidence>
<sequence>MEITAAMVKQLRDSTGVGMMDCKKALAETNGDMDAAIDWLRTRGLAKAAKKADRVAAEGLVGVVTAGTKAAAVEVNSETDFVARNEQFQNIVETVSKLAIDADSDVVKLGEMPFPGTGHSVSAELTEAIAKIGENMNLRRTETVSVNDGVVESYVHNAVKPGMGKIGILVALESTGDKAALSAFGKQLAMHIAAAQPQAISPDELDQEVVARERAIILEQVKESGKPAEIAEKMVEGRMRKYFEEVTLLSQVFVIDGETKVGDAIKNAEKDAGAPIKLTKFVRYALGEGIEKAESDFAAEVAATAGTK</sequence>
<keyword evidence="4 6" id="KW-0251">Elongation factor</keyword>
<dbReference type="PROSITE" id="PS01127">
    <property type="entry name" value="EF_TS_2"/>
    <property type="match status" value="1"/>
</dbReference>
<dbReference type="EMBL" id="JACIEW010000001">
    <property type="protein sequence ID" value="MBB4050604.1"/>
    <property type="molecule type" value="Genomic_DNA"/>
</dbReference>
<evidence type="ECO:0000256" key="4">
    <source>
        <dbReference type="ARBA" id="ARBA00022768"/>
    </source>
</evidence>
<accession>A0A7W6N9N1</accession>
<dbReference type="FunFam" id="1.10.8.10:FF:000001">
    <property type="entry name" value="Elongation factor Ts"/>
    <property type="match status" value="1"/>
</dbReference>
<dbReference type="NCBIfam" id="TIGR00116">
    <property type="entry name" value="tsf"/>
    <property type="match status" value="1"/>
</dbReference>
<dbReference type="AlphaFoldDB" id="A0A7W6N9N1"/>
<dbReference type="Pfam" id="PF00889">
    <property type="entry name" value="EF_TS"/>
    <property type="match status" value="1"/>
</dbReference>
<feature type="region of interest" description="Involved in Mg(2+) ion dislocation from EF-Tu" evidence="6">
    <location>
        <begin position="79"/>
        <end position="82"/>
    </location>
</feature>
<evidence type="ECO:0000256" key="2">
    <source>
        <dbReference type="ARBA" id="ARBA00016956"/>
    </source>
</evidence>
<dbReference type="InterPro" id="IPR009060">
    <property type="entry name" value="UBA-like_sf"/>
</dbReference>
<dbReference type="GO" id="GO:0005737">
    <property type="term" value="C:cytoplasm"/>
    <property type="evidence" value="ECO:0007669"/>
    <property type="project" value="UniProtKB-SubCell"/>
</dbReference>
<dbReference type="InterPro" id="IPR036402">
    <property type="entry name" value="EF-Ts_dimer_sf"/>
</dbReference>
<comment type="similarity">
    <text evidence="1 6 7">Belongs to the EF-Ts family.</text>
</comment>
<dbReference type="GO" id="GO:0003746">
    <property type="term" value="F:translation elongation factor activity"/>
    <property type="evidence" value="ECO:0007669"/>
    <property type="project" value="UniProtKB-UniRule"/>
</dbReference>
<dbReference type="InterPro" id="IPR014039">
    <property type="entry name" value="Transl_elong_EFTs/EF1B_dimer"/>
</dbReference>
<dbReference type="Proteomes" id="UP000547011">
    <property type="component" value="Unassembled WGS sequence"/>
</dbReference>
<evidence type="ECO:0000256" key="3">
    <source>
        <dbReference type="ARBA" id="ARBA00022490"/>
    </source>
</evidence>
<organism evidence="10 11">
    <name type="scientific">Devosia subaequoris</name>
    <dbReference type="NCBI Taxonomy" id="395930"/>
    <lineage>
        <taxon>Bacteria</taxon>
        <taxon>Pseudomonadati</taxon>
        <taxon>Pseudomonadota</taxon>
        <taxon>Alphaproteobacteria</taxon>
        <taxon>Hyphomicrobiales</taxon>
        <taxon>Devosiaceae</taxon>
        <taxon>Devosia</taxon>
    </lineage>
</organism>
<dbReference type="RefSeq" id="WP_183309401.1">
    <property type="nucleotide sequence ID" value="NZ_JACIEW010000001.1"/>
</dbReference>
<dbReference type="InterPro" id="IPR018101">
    <property type="entry name" value="Transl_elong_Ts_CS"/>
</dbReference>
<evidence type="ECO:0000256" key="1">
    <source>
        <dbReference type="ARBA" id="ARBA00005532"/>
    </source>
</evidence>
<evidence type="ECO:0000256" key="8">
    <source>
        <dbReference type="RuleBase" id="RU000643"/>
    </source>
</evidence>
<comment type="function">
    <text evidence="6 7">Associates with the EF-Tu.GDP complex and induces the exchange of GDP to GTP. It remains bound to the aminoacyl-tRNA.EF-Tu.GTP complex up to the GTP hydrolysis stage on the ribosome.</text>
</comment>
<dbReference type="SUPFAM" id="SSF54713">
    <property type="entry name" value="Elongation factor Ts (EF-Ts), dimerisation domain"/>
    <property type="match status" value="2"/>
</dbReference>
<evidence type="ECO:0000256" key="5">
    <source>
        <dbReference type="ARBA" id="ARBA00022917"/>
    </source>
</evidence>
<dbReference type="PANTHER" id="PTHR11741:SF0">
    <property type="entry name" value="ELONGATION FACTOR TS, MITOCHONDRIAL"/>
    <property type="match status" value="1"/>
</dbReference>
<dbReference type="PANTHER" id="PTHR11741">
    <property type="entry name" value="ELONGATION FACTOR TS"/>
    <property type="match status" value="1"/>
</dbReference>
<dbReference type="Gene3D" id="1.10.8.10">
    <property type="entry name" value="DNA helicase RuvA subunit, C-terminal domain"/>
    <property type="match status" value="1"/>
</dbReference>
<dbReference type="FunFam" id="1.10.286.20:FF:000001">
    <property type="entry name" value="Elongation factor Ts"/>
    <property type="match status" value="1"/>
</dbReference>
<dbReference type="Gene3D" id="1.10.286.20">
    <property type="match status" value="1"/>
</dbReference>
<proteinExistence type="inferred from homology"/>
<dbReference type="CDD" id="cd14275">
    <property type="entry name" value="UBA_EF-Ts"/>
    <property type="match status" value="1"/>
</dbReference>